<dbReference type="SUPFAM" id="SSF53067">
    <property type="entry name" value="Actin-like ATPase domain"/>
    <property type="match status" value="1"/>
</dbReference>
<accession>A0A060M6H0</accession>
<keyword evidence="3" id="KW-0119">Carbohydrate metabolism</keyword>
<dbReference type="InterPro" id="IPR036390">
    <property type="entry name" value="WH_DNA-bd_sf"/>
</dbReference>
<dbReference type="PROSITE" id="PS01125">
    <property type="entry name" value="ROK"/>
    <property type="match status" value="1"/>
</dbReference>
<dbReference type="GO" id="GO:0042732">
    <property type="term" value="P:D-xylose metabolic process"/>
    <property type="evidence" value="ECO:0007669"/>
    <property type="project" value="UniProtKB-KW"/>
</dbReference>
<dbReference type="InterPro" id="IPR000600">
    <property type="entry name" value="ROK"/>
</dbReference>
<evidence type="ECO:0000256" key="3">
    <source>
        <dbReference type="ARBA" id="ARBA00022629"/>
    </source>
</evidence>
<dbReference type="PANTHER" id="PTHR18964:SF149">
    <property type="entry name" value="BIFUNCTIONAL UDP-N-ACETYLGLUCOSAMINE 2-EPIMERASE_N-ACETYLMANNOSAMINE KINASE"/>
    <property type="match status" value="1"/>
</dbReference>
<proteinExistence type="inferred from homology"/>
<dbReference type="AlphaFoldDB" id="A0A060M6H0"/>
<comment type="function">
    <text evidence="1">Transcriptional repressor of xylose-utilizing enzymes.</text>
</comment>
<evidence type="ECO:0000313" key="4">
    <source>
        <dbReference type="EMBL" id="AIC96148.1"/>
    </source>
</evidence>
<dbReference type="Pfam" id="PF13412">
    <property type="entry name" value="HTH_24"/>
    <property type="match status" value="1"/>
</dbReference>
<dbReference type="STRING" id="1246626.BleG1_3601"/>
<name>A0A060M6H0_9BACI</name>
<dbReference type="InterPro" id="IPR049874">
    <property type="entry name" value="ROK_cs"/>
</dbReference>
<dbReference type="HOGENOM" id="CLU_036604_13_2_9"/>
<evidence type="ECO:0000313" key="5">
    <source>
        <dbReference type="Proteomes" id="UP000027142"/>
    </source>
</evidence>
<keyword evidence="3" id="KW-0859">Xylose metabolism</keyword>
<dbReference type="Proteomes" id="UP000027142">
    <property type="component" value="Chromosome"/>
</dbReference>
<comment type="similarity">
    <text evidence="2">Belongs to the ROK (NagC/XylR) family.</text>
</comment>
<organism evidence="4 5">
    <name type="scientific">Shouchella lehensis G1</name>
    <dbReference type="NCBI Taxonomy" id="1246626"/>
    <lineage>
        <taxon>Bacteria</taxon>
        <taxon>Bacillati</taxon>
        <taxon>Bacillota</taxon>
        <taxon>Bacilli</taxon>
        <taxon>Bacillales</taxon>
        <taxon>Bacillaceae</taxon>
        <taxon>Shouchella</taxon>
    </lineage>
</organism>
<evidence type="ECO:0000256" key="2">
    <source>
        <dbReference type="ARBA" id="ARBA00006479"/>
    </source>
</evidence>
<dbReference type="KEGG" id="ble:BleG1_3601"/>
<gene>
    <name evidence="4" type="ORF">BleG1_3601</name>
</gene>
<dbReference type="SUPFAM" id="SSF46785">
    <property type="entry name" value="Winged helix' DNA-binding domain"/>
    <property type="match status" value="1"/>
</dbReference>
<dbReference type="Gene3D" id="1.10.10.10">
    <property type="entry name" value="Winged helix-like DNA-binding domain superfamily/Winged helix DNA-binding domain"/>
    <property type="match status" value="1"/>
</dbReference>
<dbReference type="InterPro" id="IPR036388">
    <property type="entry name" value="WH-like_DNA-bd_sf"/>
</dbReference>
<keyword evidence="5" id="KW-1185">Reference proteome</keyword>
<dbReference type="InterPro" id="IPR043129">
    <property type="entry name" value="ATPase_NBD"/>
</dbReference>
<protein>
    <submittedName>
        <fullName evidence="4">Xylose repressor</fullName>
    </submittedName>
</protein>
<dbReference type="Gene3D" id="3.30.420.40">
    <property type="match status" value="2"/>
</dbReference>
<dbReference type="PANTHER" id="PTHR18964">
    <property type="entry name" value="ROK (REPRESSOR, ORF, KINASE) FAMILY"/>
    <property type="match status" value="1"/>
</dbReference>
<dbReference type="CDD" id="cd24076">
    <property type="entry name" value="ASKHA_ATPase_ROK_BsXylR-like"/>
    <property type="match status" value="1"/>
</dbReference>
<reference evidence="4 5" key="1">
    <citation type="journal article" date="2014" name="Gene">
        <title>A comparative genomic analysis of the alkalitolerant soil bacterium Bacillus lehensis G1.</title>
        <authorList>
            <person name="Noor Y.M."/>
            <person name="Samsulrizal N.H."/>
            <person name="Jema'on N.A."/>
            <person name="Low K.O."/>
            <person name="Ramli A.N."/>
            <person name="Alias N.I."/>
            <person name="Damis S.I."/>
            <person name="Fuzi S.F."/>
            <person name="Isa M.N."/>
            <person name="Murad A.M."/>
            <person name="Raih M.F."/>
            <person name="Bakar F.D."/>
            <person name="Najimudin N."/>
            <person name="Mahadi N.M."/>
            <person name="Illias R.M."/>
        </authorList>
    </citation>
    <scope>NUCLEOTIDE SEQUENCE [LARGE SCALE GENOMIC DNA]</scope>
    <source>
        <strain evidence="4 5">G1</strain>
    </source>
</reference>
<dbReference type="PATRIC" id="fig|1246626.3.peg.3590"/>
<sequence>MAFPVSVLYSVPNSTRYLEGIDFLIKTYNQHVVKQRNKSIILQLIKESSPISRADIANQTGLNKGTVSSSVSELLDHELILELGPGLSNGGRKPVMLLFNQEAGYSIGIDIGVNYILAILTDLQGTIVYEKQIDIDEFPFPTATQVLFSLIDELLSVTPKSPYGVIGIGIGVPGMINKDGEILLAPNLNWKNVTISKLIEEKYNIPVTIHNEANAGAYGEKRFGAGQEHRDVIYISVGIGIGVGLILNNQLYLGQHGLSGELGHMTIDKDGPVCTCGNKGCWELFASEKALVRKGKEAGLTPLNQKPLSLETIVQLAEKEDQQTIELIQLIGKNLAIGINTIINVFNPEQIIIGNRLAVLHKWLSDDIQNHLEQSSLSNQSSATQLQFSKLEKRSAALGVAAFSSEHFIKHFLEHN</sequence>
<dbReference type="eggNOG" id="COG1940">
    <property type="taxonomic scope" value="Bacteria"/>
</dbReference>
<dbReference type="Pfam" id="PF00480">
    <property type="entry name" value="ROK"/>
    <property type="match status" value="1"/>
</dbReference>
<evidence type="ECO:0000256" key="1">
    <source>
        <dbReference type="ARBA" id="ARBA00002486"/>
    </source>
</evidence>
<dbReference type="EMBL" id="CP003923">
    <property type="protein sequence ID" value="AIC96148.1"/>
    <property type="molecule type" value="Genomic_DNA"/>
</dbReference>